<comment type="caution">
    <text evidence="8">The sequence shown here is derived from an EMBL/GenBank/DDBJ whole genome shotgun (WGS) entry which is preliminary data.</text>
</comment>
<dbReference type="InterPro" id="IPR013249">
    <property type="entry name" value="RNA_pol_sigma70_r4_t2"/>
</dbReference>
<evidence type="ECO:0000256" key="1">
    <source>
        <dbReference type="ARBA" id="ARBA00010641"/>
    </source>
</evidence>
<dbReference type="PANTHER" id="PTHR43133:SF25">
    <property type="entry name" value="RNA POLYMERASE SIGMA FACTOR RFAY-RELATED"/>
    <property type="match status" value="1"/>
</dbReference>
<dbReference type="SUPFAM" id="SSF88946">
    <property type="entry name" value="Sigma2 domain of RNA polymerase sigma factors"/>
    <property type="match status" value="1"/>
</dbReference>
<dbReference type="EMBL" id="PDJG01000001">
    <property type="protein sequence ID" value="PFG32342.1"/>
    <property type="molecule type" value="Genomic_DNA"/>
</dbReference>
<dbReference type="Pfam" id="PF08281">
    <property type="entry name" value="Sigma70_r4_2"/>
    <property type="match status" value="1"/>
</dbReference>
<dbReference type="NCBIfam" id="TIGR02937">
    <property type="entry name" value="sigma70-ECF"/>
    <property type="match status" value="1"/>
</dbReference>
<accession>A0A2A9E2B0</accession>
<gene>
    <name evidence="8" type="ORF">ATL42_0166</name>
</gene>
<dbReference type="RefSeq" id="WP_098453730.1">
    <property type="nucleotide sequence ID" value="NZ_PDJG01000001.1"/>
</dbReference>
<feature type="region of interest" description="Disordered" evidence="5">
    <location>
        <begin position="164"/>
        <end position="190"/>
    </location>
</feature>
<keyword evidence="9" id="KW-1185">Reference proteome</keyword>
<dbReference type="Pfam" id="PF04542">
    <property type="entry name" value="Sigma70_r2"/>
    <property type="match status" value="1"/>
</dbReference>
<feature type="domain" description="RNA polymerase sigma factor 70 region 4 type 2" evidence="7">
    <location>
        <begin position="112"/>
        <end position="164"/>
    </location>
</feature>
<reference evidence="8 9" key="1">
    <citation type="submission" date="2017-10" db="EMBL/GenBank/DDBJ databases">
        <title>Sequencing the genomes of 1000 actinobacteria strains.</title>
        <authorList>
            <person name="Klenk H.-P."/>
        </authorList>
    </citation>
    <scope>NUCLEOTIDE SEQUENCE [LARGE SCALE GENOMIC DNA]</scope>
    <source>
        <strain evidence="8 9">DSM 18966</strain>
    </source>
</reference>
<dbReference type="GO" id="GO:0003677">
    <property type="term" value="F:DNA binding"/>
    <property type="evidence" value="ECO:0007669"/>
    <property type="project" value="InterPro"/>
</dbReference>
<dbReference type="AlphaFoldDB" id="A0A2A9E2B0"/>
<dbReference type="SUPFAM" id="SSF88659">
    <property type="entry name" value="Sigma3 and sigma4 domains of RNA polymerase sigma factors"/>
    <property type="match status" value="1"/>
</dbReference>
<evidence type="ECO:0000313" key="9">
    <source>
        <dbReference type="Proteomes" id="UP000225548"/>
    </source>
</evidence>
<evidence type="ECO:0000259" key="7">
    <source>
        <dbReference type="Pfam" id="PF08281"/>
    </source>
</evidence>
<evidence type="ECO:0000256" key="4">
    <source>
        <dbReference type="ARBA" id="ARBA00023163"/>
    </source>
</evidence>
<dbReference type="Proteomes" id="UP000225548">
    <property type="component" value="Unassembled WGS sequence"/>
</dbReference>
<feature type="domain" description="RNA polymerase sigma-70 region 2" evidence="6">
    <location>
        <begin position="19"/>
        <end position="80"/>
    </location>
</feature>
<sequence>MSDDSTTDHQDPERLFSALWAAHAHRILAYAQRHVGPDLADEVVAETFLVAWRRLADVPGEALPWLLVVARNTVANQRRSGFRRRAVSQELARIVHLVETHPSAETSALERQTVLRALATLSPREREALLLVSWDGLAPGAAAQVAGCSPSAFAMRLSRARTRLRHASAADAPPPDEPVDHSLELQDGRA</sequence>
<dbReference type="Gene3D" id="1.10.10.10">
    <property type="entry name" value="Winged helix-like DNA-binding domain superfamily/Winged helix DNA-binding domain"/>
    <property type="match status" value="1"/>
</dbReference>
<proteinExistence type="inferred from homology"/>
<dbReference type="InterPro" id="IPR014284">
    <property type="entry name" value="RNA_pol_sigma-70_dom"/>
</dbReference>
<keyword evidence="3" id="KW-0731">Sigma factor</keyword>
<dbReference type="OrthoDB" id="3747638at2"/>
<dbReference type="PANTHER" id="PTHR43133">
    <property type="entry name" value="RNA POLYMERASE ECF-TYPE SIGMA FACTO"/>
    <property type="match status" value="1"/>
</dbReference>
<dbReference type="InterPro" id="IPR036388">
    <property type="entry name" value="WH-like_DNA-bd_sf"/>
</dbReference>
<dbReference type="GO" id="GO:0006352">
    <property type="term" value="P:DNA-templated transcription initiation"/>
    <property type="evidence" value="ECO:0007669"/>
    <property type="project" value="InterPro"/>
</dbReference>
<evidence type="ECO:0000256" key="2">
    <source>
        <dbReference type="ARBA" id="ARBA00023015"/>
    </source>
</evidence>
<evidence type="ECO:0000256" key="5">
    <source>
        <dbReference type="SAM" id="MobiDB-lite"/>
    </source>
</evidence>
<dbReference type="CDD" id="cd06171">
    <property type="entry name" value="Sigma70_r4"/>
    <property type="match status" value="1"/>
</dbReference>
<evidence type="ECO:0000256" key="3">
    <source>
        <dbReference type="ARBA" id="ARBA00023082"/>
    </source>
</evidence>
<keyword evidence="4" id="KW-0804">Transcription</keyword>
<evidence type="ECO:0000259" key="6">
    <source>
        <dbReference type="Pfam" id="PF04542"/>
    </source>
</evidence>
<feature type="compositionally biased region" description="Basic and acidic residues" evidence="5">
    <location>
        <begin position="178"/>
        <end position="190"/>
    </location>
</feature>
<dbReference type="InterPro" id="IPR013324">
    <property type="entry name" value="RNA_pol_sigma_r3/r4-like"/>
</dbReference>
<keyword evidence="2" id="KW-0805">Transcription regulation</keyword>
<comment type="similarity">
    <text evidence="1">Belongs to the sigma-70 factor family. ECF subfamily.</text>
</comment>
<evidence type="ECO:0000313" key="8">
    <source>
        <dbReference type="EMBL" id="PFG32342.1"/>
    </source>
</evidence>
<organism evidence="8 9">
    <name type="scientific">Sanguibacter antarcticus</name>
    <dbReference type="NCBI Taxonomy" id="372484"/>
    <lineage>
        <taxon>Bacteria</taxon>
        <taxon>Bacillati</taxon>
        <taxon>Actinomycetota</taxon>
        <taxon>Actinomycetes</taxon>
        <taxon>Micrococcales</taxon>
        <taxon>Sanguibacteraceae</taxon>
        <taxon>Sanguibacter</taxon>
    </lineage>
</organism>
<dbReference type="InterPro" id="IPR013325">
    <property type="entry name" value="RNA_pol_sigma_r2"/>
</dbReference>
<name>A0A2A9E2B0_9MICO</name>
<dbReference type="GO" id="GO:0016987">
    <property type="term" value="F:sigma factor activity"/>
    <property type="evidence" value="ECO:0007669"/>
    <property type="project" value="UniProtKB-KW"/>
</dbReference>
<dbReference type="InterPro" id="IPR007627">
    <property type="entry name" value="RNA_pol_sigma70_r2"/>
</dbReference>
<protein>
    <submittedName>
        <fullName evidence="8">RNA polymerase sigma-70 factor (ECF subfamily)</fullName>
    </submittedName>
</protein>
<dbReference type="InterPro" id="IPR039425">
    <property type="entry name" value="RNA_pol_sigma-70-like"/>
</dbReference>
<dbReference type="Gene3D" id="1.10.1740.10">
    <property type="match status" value="1"/>
</dbReference>